<dbReference type="EMBL" id="JXBC01000002">
    <property type="protein sequence ID" value="KIU11796.1"/>
    <property type="molecule type" value="Genomic_DNA"/>
</dbReference>
<feature type="transmembrane region" description="Helical" evidence="1">
    <location>
        <begin position="43"/>
        <end position="64"/>
    </location>
</feature>
<feature type="transmembrane region" description="Helical" evidence="1">
    <location>
        <begin position="100"/>
        <end position="120"/>
    </location>
</feature>
<feature type="transmembrane region" description="Helical" evidence="1">
    <location>
        <begin position="126"/>
        <end position="145"/>
    </location>
</feature>
<keyword evidence="1" id="KW-0812">Transmembrane</keyword>
<dbReference type="OMA" id="WMYPLLF"/>
<name>A0A063XIH5_BACIU</name>
<evidence type="ECO:0000313" key="2">
    <source>
        <dbReference type="EMBL" id="KIU11796.1"/>
    </source>
</evidence>
<dbReference type="STRING" id="483913.AN935_04640"/>
<evidence type="ECO:0000256" key="1">
    <source>
        <dbReference type="SAM" id="Phobius"/>
    </source>
</evidence>
<organism evidence="2 5">
    <name type="scientific">Bacillus subtilis</name>
    <dbReference type="NCBI Taxonomy" id="1423"/>
    <lineage>
        <taxon>Bacteria</taxon>
        <taxon>Bacillati</taxon>
        <taxon>Bacillota</taxon>
        <taxon>Bacilli</taxon>
        <taxon>Bacillales</taxon>
        <taxon>Bacillaceae</taxon>
        <taxon>Bacillus</taxon>
    </lineage>
</organism>
<proteinExistence type="predicted"/>
<evidence type="ECO:0000313" key="4">
    <source>
        <dbReference type="EMBL" id="WEY84441.1"/>
    </source>
</evidence>
<accession>A0A063XIH5</accession>
<protein>
    <submittedName>
        <fullName evidence="2">Integral inner membrane protein</fullName>
    </submittedName>
    <submittedName>
        <fullName evidence="3">Lipoprotein</fullName>
    </submittedName>
</protein>
<reference evidence="2 5" key="1">
    <citation type="submission" date="2014-12" db="EMBL/GenBank/DDBJ databases">
        <title>Comparative genome analysis of Bacillus coagulans HM-08, Clostridium butyricum HM-68, Bacillus subtilis HM-66 and Bacillus licheniformis BL-09.</title>
        <authorList>
            <person name="Zhang H."/>
        </authorList>
    </citation>
    <scope>NUCLEOTIDE SEQUENCE [LARGE SCALE GENOMIC DNA]</scope>
    <source>
        <strain evidence="2 5">HM-66</strain>
    </source>
</reference>
<dbReference type="Proteomes" id="UP000032247">
    <property type="component" value="Unassembled WGS sequence"/>
</dbReference>
<reference evidence="3" key="2">
    <citation type="submission" date="2021-03" db="EMBL/GenBank/DDBJ databases">
        <title>Isolation of Bacillus subtilis from fermented food sample.</title>
        <authorList>
            <person name="Lakshmanan V."/>
            <person name="Athira K."/>
            <person name="Rajagopal K."/>
        </authorList>
    </citation>
    <scope>NUCLEOTIDE SEQUENCE</scope>
    <source>
        <strain evidence="3">S1</strain>
    </source>
</reference>
<dbReference type="Proteomes" id="UP000665181">
    <property type="component" value="Unassembled WGS sequence"/>
</dbReference>
<keyword evidence="1" id="KW-0472">Membrane</keyword>
<keyword evidence="3" id="KW-0449">Lipoprotein</keyword>
<dbReference type="Proteomes" id="UP001214898">
    <property type="component" value="Chromosome"/>
</dbReference>
<dbReference type="EMBL" id="JAGFPW010000003">
    <property type="protein sequence ID" value="MBO3793949.1"/>
    <property type="molecule type" value="Genomic_DNA"/>
</dbReference>
<dbReference type="RefSeq" id="WP_003245008.1">
    <property type="nucleotide sequence ID" value="NZ_AP024621.1"/>
</dbReference>
<evidence type="ECO:0000313" key="3">
    <source>
        <dbReference type="EMBL" id="MBO3793949.1"/>
    </source>
</evidence>
<reference evidence="4" key="3">
    <citation type="submission" date="2023-03" db="EMBL/GenBank/DDBJ databases">
        <title>Complete genome sequences of 52 Bacillus and Priestia strains isolated from West-African fermentations and 26 reference strains from the DSMZ collection.</title>
        <authorList>
            <person name="Wiedenbein E.S."/>
            <person name="Canoy T.S."/>
            <person name="Hui Y."/>
            <person name="Parkouda C."/>
            <person name="Dawende C."/>
            <person name="Ametefe E."/>
            <person name="Jespersen L."/>
            <person name="Nielsen D.S."/>
        </authorList>
    </citation>
    <scope>NUCLEOTIDE SEQUENCE</scope>
    <source>
        <strain evidence="4">PRO56</strain>
    </source>
</reference>
<dbReference type="AlphaFoldDB" id="A0A063XIH5"/>
<dbReference type="EMBL" id="CP120576">
    <property type="protein sequence ID" value="WEY84441.1"/>
    <property type="molecule type" value="Genomic_DNA"/>
</dbReference>
<keyword evidence="1" id="KW-1133">Transmembrane helix</keyword>
<sequence>MSMKTKAAFHLVLFGLACWALISYFEASEGIASFFGTKSGGMVFDLNLTPFILFVAASAVYLYLQKKSRPARKQLLLPDEFEEQDEREQMMTAKACRASYIAVYFSLPAAAVLLIFYPLFQSRIPFFPIIIVFIIMIIQHLSYVISFKKNEKNSGAL</sequence>
<gene>
    <name evidence="4" type="primary">ygaO</name>
    <name evidence="3" type="ORF">J5227_06320</name>
    <name evidence="4" type="ORF">P5633_19495</name>
    <name evidence="2" type="ORF">SC09_Contig19orf00031</name>
</gene>
<dbReference type="PROSITE" id="PS51257">
    <property type="entry name" value="PROKAR_LIPOPROTEIN"/>
    <property type="match status" value="1"/>
</dbReference>
<dbReference type="PATRIC" id="fig|1423.134.peg.3724"/>
<evidence type="ECO:0000313" key="5">
    <source>
        <dbReference type="Proteomes" id="UP000032247"/>
    </source>
</evidence>